<dbReference type="EMBL" id="CP003481">
    <property type="protein sequence ID" value="AFI05466.1"/>
    <property type="molecule type" value="Genomic_DNA"/>
</dbReference>
<sequence length="127" mass="15257">MLTITHRHRNENLNASGSTRETCLLYLVYHYQNEILERLNNDKNLSLLIYEKNQSFNDLRKFLVIFNRYGMSLTKEDIKSIELKERDGKKSLCIVIKYDEKIKTEFIQKHSKKEADRARFKKRSRSL</sequence>
<reference evidence="1 2" key="1">
    <citation type="journal article" date="2013" name="PLoS ONE">
        <title>Sequence Divergence and Conservation in Genomes ofHelicobacter cetorum Strains from a Dolphin and a Whale.</title>
        <authorList>
            <person name="Kersulyte D."/>
            <person name="Rossi M."/>
            <person name="Berg D.E."/>
        </authorList>
    </citation>
    <scope>NUCLEOTIDE SEQUENCE [LARGE SCALE GENOMIC DNA]</scope>
    <source>
        <strain evidence="1 2">MIT 99-5656</strain>
    </source>
</reference>
<evidence type="ECO:0000313" key="1">
    <source>
        <dbReference type="EMBL" id="AFI05466.1"/>
    </source>
</evidence>
<accession>I0ER97</accession>
<gene>
    <name evidence="1" type="ordered locus">HCD_02210</name>
</gene>
<protein>
    <submittedName>
        <fullName evidence="1">Uncharacterized protein</fullName>
    </submittedName>
</protein>
<dbReference type="KEGG" id="hcm:HCD_02210"/>
<evidence type="ECO:0000313" key="2">
    <source>
        <dbReference type="Proteomes" id="UP000005013"/>
    </source>
</evidence>
<name>I0ER97_HELCM</name>
<dbReference type="Proteomes" id="UP000005013">
    <property type="component" value="Chromosome"/>
</dbReference>
<proteinExistence type="predicted"/>
<dbReference type="PATRIC" id="fig|1163745.3.peg.464"/>
<dbReference type="AlphaFoldDB" id="I0ER97"/>
<keyword evidence="2" id="KW-1185">Reference proteome</keyword>
<dbReference type="HOGENOM" id="CLU_1967504_0_0_7"/>
<organism evidence="1 2">
    <name type="scientific">Helicobacter cetorum (strain ATCC BAA-540 / CCUG 52418 / MIT 99-5656)</name>
    <dbReference type="NCBI Taxonomy" id="1163745"/>
    <lineage>
        <taxon>Bacteria</taxon>
        <taxon>Pseudomonadati</taxon>
        <taxon>Campylobacterota</taxon>
        <taxon>Epsilonproteobacteria</taxon>
        <taxon>Campylobacterales</taxon>
        <taxon>Helicobacteraceae</taxon>
        <taxon>Helicobacter</taxon>
    </lineage>
</organism>